<name>A0A0F8ZKT5_9ZZZZ</name>
<evidence type="ECO:0000256" key="1">
    <source>
        <dbReference type="SAM" id="Phobius"/>
    </source>
</evidence>
<keyword evidence="1" id="KW-0472">Membrane</keyword>
<comment type="caution">
    <text evidence="2">The sequence shown here is derived from an EMBL/GenBank/DDBJ whole genome shotgun (WGS) entry which is preliminary data.</text>
</comment>
<proteinExistence type="predicted"/>
<feature type="non-terminal residue" evidence="2">
    <location>
        <position position="55"/>
    </location>
</feature>
<accession>A0A0F8ZKT5</accession>
<evidence type="ECO:0000313" key="2">
    <source>
        <dbReference type="EMBL" id="KKK86655.1"/>
    </source>
</evidence>
<reference evidence="2" key="1">
    <citation type="journal article" date="2015" name="Nature">
        <title>Complex archaea that bridge the gap between prokaryotes and eukaryotes.</title>
        <authorList>
            <person name="Spang A."/>
            <person name="Saw J.H."/>
            <person name="Jorgensen S.L."/>
            <person name="Zaremba-Niedzwiedzka K."/>
            <person name="Martijn J."/>
            <person name="Lind A.E."/>
            <person name="van Eijk R."/>
            <person name="Schleper C."/>
            <person name="Guy L."/>
            <person name="Ettema T.J."/>
        </authorList>
    </citation>
    <scope>NUCLEOTIDE SEQUENCE</scope>
</reference>
<dbReference type="EMBL" id="LAZR01050748">
    <property type="protein sequence ID" value="KKK86655.1"/>
    <property type="molecule type" value="Genomic_DNA"/>
</dbReference>
<feature type="transmembrane region" description="Helical" evidence="1">
    <location>
        <begin position="6"/>
        <end position="31"/>
    </location>
</feature>
<keyword evidence="1" id="KW-1133">Transmembrane helix</keyword>
<keyword evidence="1" id="KW-0812">Transmembrane</keyword>
<protein>
    <submittedName>
        <fullName evidence="2">Uncharacterized protein</fullName>
    </submittedName>
</protein>
<sequence>MSPDTALWVAGILIPVAIGWAITVTMILLRLGRDSKEAVKKLRNPVEYNLGPSRD</sequence>
<dbReference type="AlphaFoldDB" id="A0A0F8ZKT5"/>
<organism evidence="2">
    <name type="scientific">marine sediment metagenome</name>
    <dbReference type="NCBI Taxonomy" id="412755"/>
    <lineage>
        <taxon>unclassified sequences</taxon>
        <taxon>metagenomes</taxon>
        <taxon>ecological metagenomes</taxon>
    </lineage>
</organism>
<gene>
    <name evidence="2" type="ORF">LCGC14_2761090</name>
</gene>